<dbReference type="SUPFAM" id="SSF54427">
    <property type="entry name" value="NTF2-like"/>
    <property type="match status" value="1"/>
</dbReference>
<dbReference type="RefSeq" id="WP_109621857.1">
    <property type="nucleotide sequence ID" value="NZ_PPEI02000004.1"/>
</dbReference>
<dbReference type="Proteomes" id="UP000236182">
    <property type="component" value="Unassembled WGS sequence"/>
</dbReference>
<dbReference type="OrthoDB" id="9812089at2"/>
<dbReference type="AlphaFoldDB" id="A0A316WRG6"/>
<organism evidence="2 3">
    <name type="scientific">Chryseobacterium oncorhynchi</name>
    <dbReference type="NCBI Taxonomy" id="741074"/>
    <lineage>
        <taxon>Bacteria</taxon>
        <taxon>Pseudomonadati</taxon>
        <taxon>Bacteroidota</taxon>
        <taxon>Flavobacteriia</taxon>
        <taxon>Flavobacteriales</taxon>
        <taxon>Weeksellaceae</taxon>
        <taxon>Chryseobacterium group</taxon>
        <taxon>Chryseobacterium</taxon>
    </lineage>
</organism>
<name>A0A316WRG6_9FLAO</name>
<reference evidence="2" key="1">
    <citation type="submission" date="2018-04" db="EMBL/GenBank/DDBJ databases">
        <title>Draft Genome Sequences of Chryseobacterium lactis NCTC11390T isolated from milk, Chryseobacterium oncorhynchi 701B-08T from rainbow trout, and Chryseobacterium viscerum 687B-08T from diseased fish.</title>
        <authorList>
            <person name="Jeong J.-J."/>
            <person name="Lee Y.J."/>
            <person name="Pathiraja D."/>
            <person name="Park B."/>
            <person name="Choi I.-G."/>
            <person name="Kim K.D."/>
        </authorList>
    </citation>
    <scope>NUCLEOTIDE SEQUENCE [LARGE SCALE GENOMIC DNA]</scope>
    <source>
        <strain evidence="2">701B-08</strain>
    </source>
</reference>
<evidence type="ECO:0000259" key="1">
    <source>
        <dbReference type="Pfam" id="PF12680"/>
    </source>
</evidence>
<dbReference type="Gene3D" id="3.10.450.50">
    <property type="match status" value="1"/>
</dbReference>
<feature type="domain" description="SnoaL-like" evidence="1">
    <location>
        <begin position="13"/>
        <end position="100"/>
    </location>
</feature>
<dbReference type="InterPro" id="IPR037401">
    <property type="entry name" value="SnoaL-like"/>
</dbReference>
<accession>A0A316WRG6</accession>
<keyword evidence="3" id="KW-1185">Reference proteome</keyword>
<comment type="caution">
    <text evidence="2">The sequence shown here is derived from an EMBL/GenBank/DDBJ whole genome shotgun (WGS) entry which is preliminary data.</text>
</comment>
<protein>
    <recommendedName>
        <fullName evidence="1">SnoaL-like domain-containing protein</fullName>
    </recommendedName>
</protein>
<sequence>MNNKELVLNAITAVFIDRDITAFDKYFGDHYIQHNPGIPNGTEVLKQFVPTLPEDFGYEPGVITENGNIVMIHGRYKNWQGKNMIAVDIFRIDKGKIAEHWDVMQEEVTVENSANGNAMFPISLD</sequence>
<gene>
    <name evidence="2" type="ORF">C1638_013735</name>
</gene>
<proteinExistence type="predicted"/>
<evidence type="ECO:0000313" key="3">
    <source>
        <dbReference type="Proteomes" id="UP000236182"/>
    </source>
</evidence>
<dbReference type="Pfam" id="PF12680">
    <property type="entry name" value="SnoaL_2"/>
    <property type="match status" value="1"/>
</dbReference>
<dbReference type="EMBL" id="PPEI02000004">
    <property type="protein sequence ID" value="PWN63136.1"/>
    <property type="molecule type" value="Genomic_DNA"/>
</dbReference>
<dbReference type="InterPro" id="IPR032710">
    <property type="entry name" value="NTF2-like_dom_sf"/>
</dbReference>
<evidence type="ECO:0000313" key="2">
    <source>
        <dbReference type="EMBL" id="PWN63136.1"/>
    </source>
</evidence>